<dbReference type="Pfam" id="PF05920">
    <property type="entry name" value="Homeobox_KN"/>
    <property type="match status" value="1"/>
</dbReference>
<dbReference type="GO" id="GO:0035881">
    <property type="term" value="P:amacrine cell differentiation"/>
    <property type="evidence" value="ECO:0007669"/>
    <property type="project" value="UniProtKB-ARBA"/>
</dbReference>
<keyword evidence="2" id="KW-0805">Transcription regulation</keyword>
<dbReference type="OrthoDB" id="10056939at2759"/>
<dbReference type="GO" id="GO:0003677">
    <property type="term" value="F:DNA binding"/>
    <property type="evidence" value="ECO:0007669"/>
    <property type="project" value="UniProtKB-UniRule"/>
</dbReference>
<keyword evidence="12" id="KW-1185">Reference proteome</keyword>
<comment type="similarity">
    <text evidence="7">Belongs to the TALE/TGIF homeobox family.</text>
</comment>
<dbReference type="AlphaFoldDB" id="G1TSH7"/>
<dbReference type="KEGG" id="ocu:100358646"/>
<dbReference type="InterPro" id="IPR001356">
    <property type="entry name" value="HD"/>
</dbReference>
<dbReference type="GeneID" id="100358646"/>
<dbReference type="GO" id="GO:0006355">
    <property type="term" value="P:regulation of DNA-templated transcription"/>
    <property type="evidence" value="ECO:0007669"/>
    <property type="project" value="InterPro"/>
</dbReference>
<evidence type="ECO:0000256" key="5">
    <source>
        <dbReference type="ARBA" id="ARBA00023163"/>
    </source>
</evidence>
<dbReference type="GeneTree" id="ENSGT00940000163848"/>
<dbReference type="Gene3D" id="1.10.10.60">
    <property type="entry name" value="Homeodomain-like"/>
    <property type="match status" value="1"/>
</dbReference>
<evidence type="ECO:0000256" key="6">
    <source>
        <dbReference type="ARBA" id="ARBA00023242"/>
    </source>
</evidence>
<organism evidence="11 12">
    <name type="scientific">Oryctolagus cuniculus</name>
    <name type="common">Rabbit</name>
    <dbReference type="NCBI Taxonomy" id="9986"/>
    <lineage>
        <taxon>Eukaryota</taxon>
        <taxon>Metazoa</taxon>
        <taxon>Chordata</taxon>
        <taxon>Craniata</taxon>
        <taxon>Vertebrata</taxon>
        <taxon>Euteleostomi</taxon>
        <taxon>Mammalia</taxon>
        <taxon>Eutheria</taxon>
        <taxon>Euarchontoglires</taxon>
        <taxon>Glires</taxon>
        <taxon>Lagomorpha</taxon>
        <taxon>Leporidae</taxon>
        <taxon>Oryctolagus</taxon>
    </lineage>
</organism>
<dbReference type="HOGENOM" id="CLU_034318_2_0_1"/>
<evidence type="ECO:0000256" key="3">
    <source>
        <dbReference type="ARBA" id="ARBA00023125"/>
    </source>
</evidence>
<dbReference type="Ensembl" id="ENSOCUT00000023096.2">
    <property type="protein sequence ID" value="ENSOCUP00000019993.2"/>
    <property type="gene ID" value="ENSOCUG00000027741.2"/>
</dbReference>
<dbReference type="PaxDb" id="9986-ENSOCUP00000019993"/>
<dbReference type="CDD" id="cd00086">
    <property type="entry name" value="homeodomain"/>
    <property type="match status" value="1"/>
</dbReference>
<feature type="region of interest" description="Disordered" evidence="9">
    <location>
        <begin position="1"/>
        <end position="26"/>
    </location>
</feature>
<dbReference type="RefSeq" id="XP_051683366.1">
    <property type="nucleotide sequence ID" value="XM_051827406.2"/>
</dbReference>
<feature type="domain" description="Homeobox" evidence="10">
    <location>
        <begin position="22"/>
        <end position="85"/>
    </location>
</feature>
<dbReference type="FunFam" id="1.10.10.60:FF:000059">
    <property type="entry name" value="TGFB-induced factor homeobox 1"/>
    <property type="match status" value="1"/>
</dbReference>
<dbReference type="Proteomes" id="UP000001811">
    <property type="component" value="Chromosome X"/>
</dbReference>
<dbReference type="GO" id="GO:0038092">
    <property type="term" value="P:nodal signaling pathway"/>
    <property type="evidence" value="ECO:0007669"/>
    <property type="project" value="UniProtKB-ARBA"/>
</dbReference>
<evidence type="ECO:0000313" key="11">
    <source>
        <dbReference type="Ensembl" id="ENSOCUP00000019993.2"/>
    </source>
</evidence>
<dbReference type="SMR" id="G1TSH7"/>
<dbReference type="CTD" id="90316"/>
<evidence type="ECO:0000256" key="1">
    <source>
        <dbReference type="ARBA" id="ARBA00004123"/>
    </source>
</evidence>
<keyword evidence="3 8" id="KW-0238">DNA-binding</keyword>
<name>G1TSH7_RABIT</name>
<evidence type="ECO:0000259" key="10">
    <source>
        <dbReference type="PROSITE" id="PS50071"/>
    </source>
</evidence>
<comment type="subcellular location">
    <subcellularLocation>
        <location evidence="1 8">Nucleus</location>
    </subcellularLocation>
</comment>
<sequence length="214" mass="24152">MEAAEKPEKTGCPAQDPSMSWRNKRKGKGYLPAKSVRILRHWLYDHRFDAHPSEAEKQMLSGQTNLSLQQISNWFINARRRILPKMLVVEGNDPKCQTGKATDIVYQLSTDPLVQATLGPQNPNKIQDLSLSSLPEGQESEAKLPNPELAPRRRFTLEVPAEKKFEISTSESLSSPELMPPEEYEDFSSFLILVDVAVRKAAELELQKAQNNNP</sequence>
<evidence type="ECO:0000256" key="9">
    <source>
        <dbReference type="SAM" id="MobiDB-lite"/>
    </source>
</evidence>
<evidence type="ECO:0000256" key="4">
    <source>
        <dbReference type="ARBA" id="ARBA00023155"/>
    </source>
</evidence>
<keyword evidence="5" id="KW-0804">Transcription</keyword>
<dbReference type="InterPro" id="IPR008422">
    <property type="entry name" value="KN_HD"/>
</dbReference>
<evidence type="ECO:0000256" key="2">
    <source>
        <dbReference type="ARBA" id="ARBA00023015"/>
    </source>
</evidence>
<dbReference type="GO" id="GO:0010470">
    <property type="term" value="P:regulation of gastrulation"/>
    <property type="evidence" value="ECO:0007669"/>
    <property type="project" value="UniProtKB-ARBA"/>
</dbReference>
<dbReference type="GO" id="GO:0005634">
    <property type="term" value="C:nucleus"/>
    <property type="evidence" value="ECO:0007669"/>
    <property type="project" value="UniProtKB-SubCell"/>
</dbReference>
<reference evidence="11 12" key="1">
    <citation type="journal article" date="2011" name="Nature">
        <title>A high-resolution map of human evolutionary constraint using 29 mammals.</title>
        <authorList>
            <person name="Lindblad-Toh K."/>
            <person name="Garber M."/>
            <person name="Zuk O."/>
            <person name="Lin M.F."/>
            <person name="Parker B.J."/>
            <person name="Washietl S."/>
            <person name="Kheradpour P."/>
            <person name="Ernst J."/>
            <person name="Jordan G."/>
            <person name="Mauceli E."/>
            <person name="Ward L.D."/>
            <person name="Lowe C.B."/>
            <person name="Holloway A.K."/>
            <person name="Clamp M."/>
            <person name="Gnerre S."/>
            <person name="Alfoldi J."/>
            <person name="Beal K."/>
            <person name="Chang J."/>
            <person name="Clawson H."/>
            <person name="Cuff J."/>
            <person name="Di Palma F."/>
            <person name="Fitzgerald S."/>
            <person name="Flicek P."/>
            <person name="Guttman M."/>
            <person name="Hubisz M.J."/>
            <person name="Jaffe D.B."/>
            <person name="Jungreis I."/>
            <person name="Kent W.J."/>
            <person name="Kostka D."/>
            <person name="Lara M."/>
            <person name="Martins A.L."/>
            <person name="Massingham T."/>
            <person name="Moltke I."/>
            <person name="Raney B.J."/>
            <person name="Rasmussen M.D."/>
            <person name="Robinson J."/>
            <person name="Stark A."/>
            <person name="Vilella A.J."/>
            <person name="Wen J."/>
            <person name="Xie X."/>
            <person name="Zody M.C."/>
            <person name="Baldwin J."/>
            <person name="Bloom T."/>
            <person name="Chin C.W."/>
            <person name="Heiman D."/>
            <person name="Nicol R."/>
            <person name="Nusbaum C."/>
            <person name="Young S."/>
            <person name="Wilkinson J."/>
            <person name="Worley K.C."/>
            <person name="Kovar C.L."/>
            <person name="Muzny D.M."/>
            <person name="Gibbs R.A."/>
            <person name="Cree A."/>
            <person name="Dihn H.H."/>
            <person name="Fowler G."/>
            <person name="Jhangiani S."/>
            <person name="Joshi V."/>
            <person name="Lee S."/>
            <person name="Lewis L.R."/>
            <person name="Nazareth L.V."/>
            <person name="Okwuonu G."/>
            <person name="Santibanez J."/>
            <person name="Warren W.C."/>
            <person name="Mardis E.R."/>
            <person name="Weinstock G.M."/>
            <person name="Wilson R.K."/>
            <person name="Delehaunty K."/>
            <person name="Dooling D."/>
            <person name="Fronik C."/>
            <person name="Fulton L."/>
            <person name="Fulton B."/>
            <person name="Graves T."/>
            <person name="Minx P."/>
            <person name="Sodergren E."/>
            <person name="Birney E."/>
            <person name="Margulies E.H."/>
            <person name="Herrero J."/>
            <person name="Green E.D."/>
            <person name="Haussler D."/>
            <person name="Siepel A."/>
            <person name="Goldman N."/>
            <person name="Pollard K.S."/>
            <person name="Pedersen J.S."/>
            <person name="Lander E.S."/>
            <person name="Kellis M."/>
        </authorList>
    </citation>
    <scope>NUCLEOTIDE SEQUENCE [LARGE SCALE GENOMIC DNA]</scope>
    <source>
        <strain evidence="11 12">Thorbecke inbred</strain>
    </source>
</reference>
<protein>
    <recommendedName>
        <fullName evidence="10">Homeobox domain-containing protein</fullName>
    </recommendedName>
</protein>
<gene>
    <name evidence="11" type="primary">TGIF2LX</name>
</gene>
<dbReference type="STRING" id="9986.ENSOCUP00000019993"/>
<evidence type="ECO:0000313" key="12">
    <source>
        <dbReference type="Proteomes" id="UP000001811"/>
    </source>
</evidence>
<dbReference type="Bgee" id="ENSOCUG00000027741">
    <property type="expression patterns" value="Expressed in testis"/>
</dbReference>
<keyword evidence="6 8" id="KW-0539">Nucleus</keyword>
<dbReference type="PROSITE" id="PS50071">
    <property type="entry name" value="HOMEOBOX_2"/>
    <property type="match status" value="1"/>
</dbReference>
<dbReference type="EMBL" id="AAGW02042072">
    <property type="status" value="NOT_ANNOTATED_CDS"/>
    <property type="molecule type" value="Genomic_DNA"/>
</dbReference>
<dbReference type="SUPFAM" id="SSF46689">
    <property type="entry name" value="Homeodomain-like"/>
    <property type="match status" value="1"/>
</dbReference>
<reference evidence="11" key="3">
    <citation type="submission" date="2025-09" db="UniProtKB">
        <authorList>
            <consortium name="Ensembl"/>
        </authorList>
    </citation>
    <scope>IDENTIFICATION</scope>
    <source>
        <strain evidence="11">Thorbecke</strain>
    </source>
</reference>
<dbReference type="eggNOG" id="KOG0773">
    <property type="taxonomic scope" value="Eukaryota"/>
</dbReference>
<dbReference type="SMART" id="SM00389">
    <property type="entry name" value="HOX"/>
    <property type="match status" value="1"/>
</dbReference>
<keyword evidence="4 8" id="KW-0371">Homeobox</keyword>
<feature type="DNA-binding region" description="Homeobox" evidence="8">
    <location>
        <begin position="24"/>
        <end position="86"/>
    </location>
</feature>
<accession>G1TSH7</accession>
<dbReference type="GO" id="GO:1902871">
    <property type="term" value="P:positive regulation of amacrine cell differentiation"/>
    <property type="evidence" value="ECO:0007669"/>
    <property type="project" value="UniProtKB-ARBA"/>
</dbReference>
<dbReference type="InParanoid" id="G1TSH7"/>
<reference evidence="11" key="2">
    <citation type="submission" date="2025-08" db="UniProtKB">
        <authorList>
            <consortium name="Ensembl"/>
        </authorList>
    </citation>
    <scope>IDENTIFICATION</scope>
    <source>
        <strain evidence="11">Thorbecke</strain>
    </source>
</reference>
<dbReference type="InterPro" id="IPR009057">
    <property type="entry name" value="Homeodomain-like_sf"/>
</dbReference>
<dbReference type="InterPro" id="IPR050224">
    <property type="entry name" value="TALE_homeobox"/>
</dbReference>
<dbReference type="PANTHER" id="PTHR11850">
    <property type="entry name" value="HOMEOBOX PROTEIN TRANSCRIPTION FACTORS"/>
    <property type="match status" value="1"/>
</dbReference>
<proteinExistence type="inferred from homology"/>
<evidence type="ECO:0000256" key="8">
    <source>
        <dbReference type="PROSITE-ProRule" id="PRU00108"/>
    </source>
</evidence>
<feature type="region of interest" description="Disordered" evidence="9">
    <location>
        <begin position="134"/>
        <end position="153"/>
    </location>
</feature>
<evidence type="ECO:0000256" key="7">
    <source>
        <dbReference type="ARBA" id="ARBA00038021"/>
    </source>
</evidence>